<accession>A0A7Y2H315</accession>
<dbReference type="EMBL" id="JABDJR010000454">
    <property type="protein sequence ID" value="NNF07342.1"/>
    <property type="molecule type" value="Genomic_DNA"/>
</dbReference>
<reference evidence="2 3" key="1">
    <citation type="submission" date="2020-03" db="EMBL/GenBank/DDBJ databases">
        <title>Metabolic flexibility allows generalist bacteria to become dominant in a frequently disturbed ecosystem.</title>
        <authorList>
            <person name="Chen Y.-J."/>
            <person name="Leung P.M."/>
            <person name="Bay S.K."/>
            <person name="Hugenholtz P."/>
            <person name="Kessler A.J."/>
            <person name="Shelley G."/>
            <person name="Waite D.W."/>
            <person name="Cook P.L."/>
            <person name="Greening C."/>
        </authorList>
    </citation>
    <scope>NUCLEOTIDE SEQUENCE [LARGE SCALE GENOMIC DNA]</scope>
    <source>
        <strain evidence="2">SS_bin_28</strain>
    </source>
</reference>
<protein>
    <recommendedName>
        <fullName evidence="4">DUF3617 family protein</fullName>
    </recommendedName>
</protein>
<evidence type="ECO:0000256" key="1">
    <source>
        <dbReference type="SAM" id="SignalP"/>
    </source>
</evidence>
<evidence type="ECO:0008006" key="4">
    <source>
        <dbReference type="Google" id="ProtNLM"/>
    </source>
</evidence>
<evidence type="ECO:0000313" key="3">
    <source>
        <dbReference type="Proteomes" id="UP000547674"/>
    </source>
</evidence>
<gene>
    <name evidence="2" type="ORF">HKN21_11325</name>
</gene>
<sequence>MKSLLLVAIVVCLIPTRLEAQETLPKPTLSQALSLLQEDFFVPQAWAGVWEIDELVVTCNGDSTLEMFTELDTLCTNSLIEVGDDEFSFTCKGTVSDTQVSIVCTFVEQIFLGCTQDLSWELNATRNGETYVAVGTVSAKYAGPSCGELQDSCVEATTNGTRVGPEPNSCEGVPVEPTGWGTIKVRYGSDQ</sequence>
<feature type="signal peptide" evidence="1">
    <location>
        <begin position="1"/>
        <end position="20"/>
    </location>
</feature>
<name>A0A7Y2H315_UNCEI</name>
<proteinExistence type="predicted"/>
<evidence type="ECO:0000313" key="2">
    <source>
        <dbReference type="EMBL" id="NNF07342.1"/>
    </source>
</evidence>
<dbReference type="Proteomes" id="UP000547674">
    <property type="component" value="Unassembled WGS sequence"/>
</dbReference>
<keyword evidence="1" id="KW-0732">Signal</keyword>
<feature type="chain" id="PRO_5031370537" description="DUF3617 family protein" evidence="1">
    <location>
        <begin position="21"/>
        <end position="191"/>
    </location>
</feature>
<organism evidence="2 3">
    <name type="scientific">Eiseniibacteriota bacterium</name>
    <dbReference type="NCBI Taxonomy" id="2212470"/>
    <lineage>
        <taxon>Bacteria</taxon>
        <taxon>Candidatus Eiseniibacteriota</taxon>
    </lineage>
</organism>
<dbReference type="AlphaFoldDB" id="A0A7Y2H315"/>
<comment type="caution">
    <text evidence="2">The sequence shown here is derived from an EMBL/GenBank/DDBJ whole genome shotgun (WGS) entry which is preliminary data.</text>
</comment>